<dbReference type="EMBL" id="PPTO01000009">
    <property type="protein sequence ID" value="RDB58155.1"/>
    <property type="molecule type" value="Genomic_DNA"/>
</dbReference>
<dbReference type="Proteomes" id="UP000253975">
    <property type="component" value="Unassembled WGS sequence"/>
</dbReference>
<dbReference type="RefSeq" id="WP_114615665.1">
    <property type="nucleotide sequence ID" value="NZ_PPTO01000009.1"/>
</dbReference>
<keyword evidence="2" id="KW-0472">Membrane</keyword>
<gene>
    <name evidence="3" type="ORF">C1881_06185</name>
</gene>
<evidence type="ECO:0000313" key="4">
    <source>
        <dbReference type="Proteomes" id="UP000253975"/>
    </source>
</evidence>
<evidence type="ECO:0000256" key="1">
    <source>
        <dbReference type="SAM" id="MobiDB-lite"/>
    </source>
</evidence>
<keyword evidence="2" id="KW-1133">Transmembrane helix</keyword>
<feature type="region of interest" description="Disordered" evidence="1">
    <location>
        <begin position="251"/>
        <end position="319"/>
    </location>
</feature>
<proteinExistence type="predicted"/>
<dbReference type="AlphaFoldDB" id="A0A369LJ56"/>
<feature type="compositionally biased region" description="Low complexity" evidence="1">
    <location>
        <begin position="251"/>
        <end position="263"/>
    </location>
</feature>
<feature type="transmembrane region" description="Helical" evidence="2">
    <location>
        <begin position="42"/>
        <end position="62"/>
    </location>
</feature>
<feature type="transmembrane region" description="Helical" evidence="2">
    <location>
        <begin position="114"/>
        <end position="137"/>
    </location>
</feature>
<organism evidence="3 4">
    <name type="scientific">Slackia isoflavoniconvertens</name>
    <dbReference type="NCBI Taxonomy" id="572010"/>
    <lineage>
        <taxon>Bacteria</taxon>
        <taxon>Bacillati</taxon>
        <taxon>Actinomycetota</taxon>
        <taxon>Coriobacteriia</taxon>
        <taxon>Eggerthellales</taxon>
        <taxon>Eggerthellaceae</taxon>
        <taxon>Slackia</taxon>
    </lineage>
</organism>
<feature type="compositionally biased region" description="Low complexity" evidence="1">
    <location>
        <begin position="271"/>
        <end position="289"/>
    </location>
</feature>
<keyword evidence="2" id="KW-0812">Transmembrane</keyword>
<evidence type="ECO:0000313" key="3">
    <source>
        <dbReference type="EMBL" id="RDB58155.1"/>
    </source>
</evidence>
<sequence length="319" mass="32741">MNKVTSTALLGMLALANAGLDYSAVCVFLDVDPFGTFSPNNFFAGLVAIAQSLLLIILPWVASEKIAAGEKGPAACAIIGSLFVAMAGAFLRATTEAASTTTSVSGEVVSGLSIDGMAFVLIMAGIALGEAIAAFLIKSLDIRAEAEALQAEIERMRIIENHIDEDIATAARVALAAGRQSIAAAKGSCEQVFQQLVAKSDDSHNCFIGFVDEIEAQRKAEREQFTKLSAEFDARIAKKYPDAIAAEQKAPTAEAAATNETAANSPGKGGDAAADVNAAAANPTDTAADSETAGDPTADATPNDIVDTENPASDQAKAA</sequence>
<reference evidence="3 4" key="1">
    <citation type="journal article" date="2018" name="Elife">
        <title>Discovery and characterization of a prevalent human gut bacterial enzyme sufficient for the inactivation of a family of plant toxins.</title>
        <authorList>
            <person name="Koppel N."/>
            <person name="Bisanz J.E."/>
            <person name="Pandelia M.E."/>
            <person name="Turnbaugh P.J."/>
            <person name="Balskus E.P."/>
        </authorList>
    </citation>
    <scope>NUCLEOTIDE SEQUENCE [LARGE SCALE GENOMIC DNA]</scope>
    <source>
        <strain evidence="3 4">OB21 GAM31</strain>
    </source>
</reference>
<protein>
    <submittedName>
        <fullName evidence="3">Uncharacterized protein</fullName>
    </submittedName>
</protein>
<evidence type="ECO:0000256" key="2">
    <source>
        <dbReference type="SAM" id="Phobius"/>
    </source>
</evidence>
<feature type="transmembrane region" description="Helical" evidence="2">
    <location>
        <begin position="74"/>
        <end position="94"/>
    </location>
</feature>
<accession>A0A369LJ56</accession>
<name>A0A369LJ56_9ACTN</name>
<comment type="caution">
    <text evidence="3">The sequence shown here is derived from an EMBL/GenBank/DDBJ whole genome shotgun (WGS) entry which is preliminary data.</text>
</comment>